<sequence>MSTPENVESAPGGTLGTGGTTGNLGQAGAGQQHHQGNLGEGGAAQYGFLLHNSGKYSLTSEDFWKTHQKPNFFSLVFKDFIELHGQQHHQGNLGEGGAGQQHHQGNLGEGGAGQQHHQGNLGEGGAGQQKHGGSSSDTSSSHAHDDKCDAGCSVSVVDVETDLSVVLISGSSVSSVGSSVSGSSLTVVDARVVHYYWILFD</sequence>
<dbReference type="GO" id="GO:0016020">
    <property type="term" value="C:membrane"/>
    <property type="evidence" value="ECO:0007669"/>
    <property type="project" value="UniProtKB-SubCell"/>
</dbReference>
<protein>
    <recommendedName>
        <fullName evidence="2">REJ domain-containing protein</fullName>
    </recommendedName>
</protein>
<feature type="compositionally biased region" description="Gly residues" evidence="1">
    <location>
        <begin position="13"/>
        <end position="28"/>
    </location>
</feature>
<evidence type="ECO:0000313" key="4">
    <source>
        <dbReference type="EMBL" id="CAF3975473.1"/>
    </source>
</evidence>
<dbReference type="EMBL" id="CAJNOK010012454">
    <property type="protein sequence ID" value="CAF1163836.1"/>
    <property type="molecule type" value="Genomic_DNA"/>
</dbReference>
<feature type="region of interest" description="Disordered" evidence="1">
    <location>
        <begin position="1"/>
        <end position="36"/>
    </location>
</feature>
<reference evidence="4" key="1">
    <citation type="submission" date="2021-02" db="EMBL/GenBank/DDBJ databases">
        <authorList>
            <person name="Nowell W R."/>
        </authorList>
    </citation>
    <scope>NUCLEOTIDE SEQUENCE</scope>
</reference>
<dbReference type="EMBL" id="CAJOBA010033978">
    <property type="protein sequence ID" value="CAF3975473.1"/>
    <property type="molecule type" value="Genomic_DNA"/>
</dbReference>
<feature type="region of interest" description="Disordered" evidence="1">
    <location>
        <begin position="87"/>
        <end position="145"/>
    </location>
</feature>
<dbReference type="InterPro" id="IPR014010">
    <property type="entry name" value="REJ_dom"/>
</dbReference>
<dbReference type="Proteomes" id="UP000682733">
    <property type="component" value="Unassembled WGS sequence"/>
</dbReference>
<dbReference type="Proteomes" id="UP000677228">
    <property type="component" value="Unassembled WGS sequence"/>
</dbReference>
<organism evidence="4 5">
    <name type="scientific">Didymodactylos carnosus</name>
    <dbReference type="NCBI Taxonomy" id="1234261"/>
    <lineage>
        <taxon>Eukaryota</taxon>
        <taxon>Metazoa</taxon>
        <taxon>Spiralia</taxon>
        <taxon>Gnathifera</taxon>
        <taxon>Rotifera</taxon>
        <taxon>Eurotatoria</taxon>
        <taxon>Bdelloidea</taxon>
        <taxon>Philodinida</taxon>
        <taxon>Philodinidae</taxon>
        <taxon>Didymodactylos</taxon>
    </lineage>
</organism>
<proteinExistence type="predicted"/>
<evidence type="ECO:0000313" key="3">
    <source>
        <dbReference type="EMBL" id="CAF1163836.1"/>
    </source>
</evidence>
<name>A0A8S2MVL6_9BILA</name>
<feature type="domain" description="REJ" evidence="2">
    <location>
        <begin position="152"/>
        <end position="201"/>
    </location>
</feature>
<gene>
    <name evidence="3" type="ORF">OVA965_LOCUS22227</name>
    <name evidence="4" type="ORF">TMI583_LOCUS22941</name>
</gene>
<evidence type="ECO:0000256" key="1">
    <source>
        <dbReference type="SAM" id="MobiDB-lite"/>
    </source>
</evidence>
<evidence type="ECO:0000259" key="2">
    <source>
        <dbReference type="PROSITE" id="PS51111"/>
    </source>
</evidence>
<evidence type="ECO:0000313" key="5">
    <source>
        <dbReference type="Proteomes" id="UP000682733"/>
    </source>
</evidence>
<accession>A0A8S2MVL6</accession>
<dbReference type="PROSITE" id="PS51111">
    <property type="entry name" value="REJ"/>
    <property type="match status" value="1"/>
</dbReference>
<feature type="compositionally biased region" description="Low complexity" evidence="1">
    <location>
        <begin position="128"/>
        <end position="141"/>
    </location>
</feature>
<dbReference type="AlphaFoldDB" id="A0A8S2MVL6"/>
<comment type="caution">
    <text evidence="4">The sequence shown here is derived from an EMBL/GenBank/DDBJ whole genome shotgun (WGS) entry which is preliminary data.</text>
</comment>